<dbReference type="GO" id="GO:0016020">
    <property type="term" value="C:membrane"/>
    <property type="evidence" value="ECO:0007669"/>
    <property type="project" value="TreeGrafter"/>
</dbReference>
<dbReference type="SUPFAM" id="SSF53474">
    <property type="entry name" value="alpha/beta-Hydrolases"/>
    <property type="match status" value="1"/>
</dbReference>
<dbReference type="PANTHER" id="PTHR43798:SF33">
    <property type="entry name" value="HYDROLASE, PUTATIVE (AFU_ORTHOLOGUE AFUA_2G14860)-RELATED"/>
    <property type="match status" value="1"/>
</dbReference>
<protein>
    <recommendedName>
        <fullName evidence="4">OmpR/PhoB-type domain-containing protein</fullName>
    </recommendedName>
</protein>
<dbReference type="SUPFAM" id="SSF46894">
    <property type="entry name" value="C-terminal effector domain of the bipartite response regulators"/>
    <property type="match status" value="1"/>
</dbReference>
<gene>
    <name evidence="5" type="ORF">ATO9_13305</name>
</gene>
<dbReference type="eggNOG" id="COG2267">
    <property type="taxonomic scope" value="Bacteria"/>
</dbReference>
<dbReference type="eggNOG" id="COG3710">
    <property type="taxonomic scope" value="Bacteria"/>
</dbReference>
<dbReference type="STRING" id="1461694.ATO9_13305"/>
<dbReference type="SMART" id="SM00862">
    <property type="entry name" value="Trans_reg_C"/>
    <property type="match status" value="1"/>
</dbReference>
<dbReference type="Gene3D" id="3.40.50.1820">
    <property type="entry name" value="alpha/beta hydrolase"/>
    <property type="match status" value="1"/>
</dbReference>
<dbReference type="InterPro" id="IPR029058">
    <property type="entry name" value="AB_hydrolase_fold"/>
</dbReference>
<evidence type="ECO:0000259" key="4">
    <source>
        <dbReference type="PROSITE" id="PS51755"/>
    </source>
</evidence>
<dbReference type="Gene3D" id="1.10.10.10">
    <property type="entry name" value="Winged helix-like DNA-binding domain superfamily/Winged helix DNA-binding domain"/>
    <property type="match status" value="1"/>
</dbReference>
<dbReference type="GO" id="GO:0006355">
    <property type="term" value="P:regulation of DNA-templated transcription"/>
    <property type="evidence" value="ECO:0007669"/>
    <property type="project" value="InterPro"/>
</dbReference>
<reference evidence="5 6" key="1">
    <citation type="journal article" date="2015" name="Antonie Van Leeuwenhoek">
        <title>Pseudooceanicola atlanticus gen. nov. sp. nov., isolated from surface seawater of the Atlantic Ocean and reclassification of Oceanicola batsensis, Oceanicola marinus, Oceanicola nitratireducens, Oceanicola nanhaiensis, Oceanicola antarcticus and Oceanicola flagellatus, as Pseudooceanicola batsensis comb. nov., Pseudooceanicola marinus comb. nov., Pseudooceanicola nitratireducens comb. nov., Pseudooceanicola nanhaiensis comb. nov., Pseudooceanicola antarcticus comb. nov., and Pseudooceanicola flagellatus comb. nov.</title>
        <authorList>
            <person name="Lai Q."/>
            <person name="Li G."/>
            <person name="Liu X."/>
            <person name="Du Y."/>
            <person name="Sun F."/>
            <person name="Shao Z."/>
        </authorList>
    </citation>
    <scope>NUCLEOTIDE SEQUENCE [LARGE SCALE GENOMIC DNA]</scope>
    <source>
        <strain evidence="5 6">22II-s11g</strain>
    </source>
</reference>
<dbReference type="Pfam" id="PF00486">
    <property type="entry name" value="Trans_reg_C"/>
    <property type="match status" value="1"/>
</dbReference>
<proteinExistence type="predicted"/>
<feature type="DNA-binding region" description="OmpR/PhoB-type" evidence="2">
    <location>
        <begin position="1"/>
        <end position="98"/>
    </location>
</feature>
<accession>A0A0A0EHB9</accession>
<name>A0A0A0EHB9_9RHOB</name>
<dbReference type="PRINTS" id="PR00111">
    <property type="entry name" value="ABHYDROLASE"/>
</dbReference>
<evidence type="ECO:0000313" key="5">
    <source>
        <dbReference type="EMBL" id="KGM48597.1"/>
    </source>
</evidence>
<dbReference type="InterPro" id="IPR050266">
    <property type="entry name" value="AB_hydrolase_sf"/>
</dbReference>
<comment type="caution">
    <text evidence="5">The sequence shown here is derived from an EMBL/GenBank/DDBJ whole genome shotgun (WGS) entry which is preliminary data.</text>
</comment>
<dbReference type="GO" id="GO:0000160">
    <property type="term" value="P:phosphorelay signal transduction system"/>
    <property type="evidence" value="ECO:0007669"/>
    <property type="project" value="InterPro"/>
</dbReference>
<dbReference type="GO" id="GO:0003677">
    <property type="term" value="F:DNA binding"/>
    <property type="evidence" value="ECO:0007669"/>
    <property type="project" value="UniProtKB-UniRule"/>
</dbReference>
<sequence length="395" mass="43379">MIYRFDSCLLDTDRHVLMRAGDAVPVEPQVFDLLLLLLSHPDRLVTRDEIVEAVWQGRIVSESAISARIASARKAVGDDGKAQRVIRTVARRGLQMAVPVEVEASDTGDAAPKPATPPQAPRIRYARTSRDRPIAWAVNGDGPPLVCANMIGTDLEQDWALHANRAMWEILGERHSVLRYDPAGTGQSGEDGPELDFDRQAEDLHAVVEAAGLNRFVLYAESGSVLTAVHFAARYPDMVRKFVIVGGYAEGWNHRRTGASGTPAMMEMIRESWSNPTGAFASSFMLAYLPEGPLDVVHDLANSMRNAIDRENELALRELQHRTSLLPLLPQITCPTLILHGRRDAVHPVSEARKLAAGIAGAELMTFDTANHLPVPGHPLWSDYVTAILDFLGRD</sequence>
<dbReference type="InterPro" id="IPR000073">
    <property type="entry name" value="AB_hydrolase_1"/>
</dbReference>
<dbReference type="InterPro" id="IPR001867">
    <property type="entry name" value="OmpR/PhoB-type_DNA-bd"/>
</dbReference>
<feature type="domain" description="OmpR/PhoB-type" evidence="4">
    <location>
        <begin position="1"/>
        <end position="98"/>
    </location>
</feature>
<dbReference type="Proteomes" id="UP000030004">
    <property type="component" value="Unassembled WGS sequence"/>
</dbReference>
<dbReference type="EMBL" id="AQQX01000004">
    <property type="protein sequence ID" value="KGM48597.1"/>
    <property type="molecule type" value="Genomic_DNA"/>
</dbReference>
<feature type="region of interest" description="Disordered" evidence="3">
    <location>
        <begin position="102"/>
        <end position="121"/>
    </location>
</feature>
<evidence type="ECO:0000256" key="1">
    <source>
        <dbReference type="ARBA" id="ARBA00023125"/>
    </source>
</evidence>
<dbReference type="OrthoDB" id="7267294at2"/>
<dbReference type="InterPro" id="IPR036388">
    <property type="entry name" value="WH-like_DNA-bd_sf"/>
</dbReference>
<keyword evidence="1 2" id="KW-0238">DNA-binding</keyword>
<dbReference type="CDD" id="cd00383">
    <property type="entry name" value="trans_reg_C"/>
    <property type="match status" value="1"/>
</dbReference>
<dbReference type="InterPro" id="IPR016032">
    <property type="entry name" value="Sig_transdc_resp-reg_C-effctor"/>
</dbReference>
<dbReference type="AlphaFoldDB" id="A0A0A0EHB9"/>
<evidence type="ECO:0000256" key="2">
    <source>
        <dbReference type="PROSITE-ProRule" id="PRU01091"/>
    </source>
</evidence>
<dbReference type="Pfam" id="PF00561">
    <property type="entry name" value="Abhydrolase_1"/>
    <property type="match status" value="1"/>
</dbReference>
<dbReference type="PANTHER" id="PTHR43798">
    <property type="entry name" value="MONOACYLGLYCEROL LIPASE"/>
    <property type="match status" value="1"/>
</dbReference>
<organism evidence="5 6">
    <name type="scientific">Pseudooceanicola atlanticus</name>
    <dbReference type="NCBI Taxonomy" id="1461694"/>
    <lineage>
        <taxon>Bacteria</taxon>
        <taxon>Pseudomonadati</taxon>
        <taxon>Pseudomonadota</taxon>
        <taxon>Alphaproteobacteria</taxon>
        <taxon>Rhodobacterales</taxon>
        <taxon>Paracoccaceae</taxon>
        <taxon>Pseudooceanicola</taxon>
    </lineage>
</organism>
<dbReference type="RefSeq" id="WP_043749567.1">
    <property type="nucleotide sequence ID" value="NZ_AQQX01000004.1"/>
</dbReference>
<evidence type="ECO:0000313" key="6">
    <source>
        <dbReference type="Proteomes" id="UP000030004"/>
    </source>
</evidence>
<dbReference type="PROSITE" id="PS51755">
    <property type="entry name" value="OMPR_PHOB"/>
    <property type="match status" value="1"/>
</dbReference>
<keyword evidence="6" id="KW-1185">Reference proteome</keyword>
<evidence type="ECO:0000256" key="3">
    <source>
        <dbReference type="SAM" id="MobiDB-lite"/>
    </source>
</evidence>